<comment type="function">
    <text evidence="12">Required for disulfide bond formation in some proteins.</text>
</comment>
<dbReference type="Pfam" id="PF02600">
    <property type="entry name" value="DsbB"/>
    <property type="match status" value="1"/>
</dbReference>
<keyword evidence="12" id="KW-1003">Cell membrane</keyword>
<dbReference type="PANTHER" id="PTHR43469:SF1">
    <property type="entry name" value="SPBETA PROPHAGE-DERIVED DISULFIDE BOND FORMATION PROTEIN B"/>
    <property type="match status" value="1"/>
</dbReference>
<dbReference type="EMBL" id="VTEV01000008">
    <property type="protein sequence ID" value="TYS64526.1"/>
    <property type="molecule type" value="Genomic_DNA"/>
</dbReference>
<dbReference type="RefSeq" id="WP_148989631.1">
    <property type="nucleotide sequence ID" value="NZ_VTEV01000008.1"/>
</dbReference>
<reference evidence="14 15" key="1">
    <citation type="submission" date="2019-08" db="EMBL/GenBank/DDBJ databases">
        <title>Bacillus genomes from the desert of Cuatro Cienegas, Coahuila.</title>
        <authorList>
            <person name="Olmedo-Alvarez G."/>
        </authorList>
    </citation>
    <scope>NUCLEOTIDE SEQUENCE [LARGE SCALE GENOMIC DNA]</scope>
    <source>
        <strain evidence="14 15">CH28_1T</strain>
    </source>
</reference>
<sequence>MDYSKKIENLLLASAIIALVASLGSLYFSEVLLYIPCELCWYQRILMYPLVILLGIAAVKKDAGIATYVLPLSIIGGTISIYHYLVQKVAFFSENSVSCGVVPCTGQYINWLGFITIPFLALIGFTSITAILFYVKKLSKKAGN</sequence>
<evidence type="ECO:0000313" key="14">
    <source>
        <dbReference type="EMBL" id="TYS64526.1"/>
    </source>
</evidence>
<comment type="caution">
    <text evidence="14">The sequence shown here is derived from an EMBL/GenBank/DDBJ whole genome shotgun (WGS) entry which is preliminary data.</text>
</comment>
<keyword evidence="10 12" id="KW-0143">Chaperone</keyword>
<gene>
    <name evidence="12" type="primary">bdbC</name>
    <name evidence="14" type="ORF">FZC76_18365</name>
</gene>
<comment type="subcellular location">
    <subcellularLocation>
        <location evidence="12">Cell membrane</location>
        <topology evidence="12">Multi-pass membrane protein</topology>
    </subcellularLocation>
    <subcellularLocation>
        <location evidence="1">Membrane</location>
        <topology evidence="1">Multi-pass membrane protein</topology>
    </subcellularLocation>
</comment>
<feature type="transmembrane region" description="Helical" evidence="13">
    <location>
        <begin position="12"/>
        <end position="35"/>
    </location>
</feature>
<keyword evidence="3 12" id="KW-0813">Transport</keyword>
<evidence type="ECO:0000256" key="7">
    <source>
        <dbReference type="ARBA" id="ARBA00023002"/>
    </source>
</evidence>
<dbReference type="OrthoDB" id="158402at2"/>
<feature type="disulfide bond" description="Redox-active" evidence="12">
    <location>
        <begin position="37"/>
        <end position="40"/>
    </location>
</feature>
<evidence type="ECO:0000256" key="9">
    <source>
        <dbReference type="ARBA" id="ARBA00023157"/>
    </source>
</evidence>
<evidence type="ECO:0000256" key="6">
    <source>
        <dbReference type="ARBA" id="ARBA00022989"/>
    </source>
</evidence>
<dbReference type="NCBIfam" id="NF002849">
    <property type="entry name" value="PRK03113.1"/>
    <property type="match status" value="1"/>
</dbReference>
<feature type="transmembrane region" description="Helical" evidence="13">
    <location>
        <begin position="66"/>
        <end position="85"/>
    </location>
</feature>
<evidence type="ECO:0000256" key="13">
    <source>
        <dbReference type="SAM" id="Phobius"/>
    </source>
</evidence>
<comment type="caution">
    <text evidence="12">Lacks conserved residue(s) required for the propagation of feature annotation.</text>
</comment>
<dbReference type="STRING" id="79883.GCA_001636495_03838"/>
<keyword evidence="5 12" id="KW-0249">Electron transport</keyword>
<evidence type="ECO:0000256" key="12">
    <source>
        <dbReference type="HAMAP-Rule" id="MF_00287"/>
    </source>
</evidence>
<evidence type="ECO:0000256" key="1">
    <source>
        <dbReference type="ARBA" id="ARBA00004141"/>
    </source>
</evidence>
<dbReference type="HAMAP" id="MF_00287">
    <property type="entry name" value="BdbC"/>
    <property type="match status" value="1"/>
</dbReference>
<keyword evidence="6 12" id="KW-1133">Transmembrane helix</keyword>
<keyword evidence="8 12" id="KW-0472">Membrane</keyword>
<keyword evidence="11 12" id="KW-0676">Redox-active center</keyword>
<evidence type="ECO:0000256" key="8">
    <source>
        <dbReference type="ARBA" id="ARBA00023136"/>
    </source>
</evidence>
<organism evidence="14 15">
    <name type="scientific">Sutcliffiella horikoshii</name>
    <dbReference type="NCBI Taxonomy" id="79883"/>
    <lineage>
        <taxon>Bacteria</taxon>
        <taxon>Bacillati</taxon>
        <taxon>Bacillota</taxon>
        <taxon>Bacilli</taxon>
        <taxon>Bacillales</taxon>
        <taxon>Bacillaceae</taxon>
        <taxon>Sutcliffiella</taxon>
    </lineage>
</organism>
<dbReference type="GO" id="GO:0015035">
    <property type="term" value="F:protein-disulfide reductase activity"/>
    <property type="evidence" value="ECO:0007669"/>
    <property type="project" value="UniProtKB-UniRule"/>
</dbReference>
<comment type="similarity">
    <text evidence="2 12">Belongs to the DsbB family. BdbC subfamily.</text>
</comment>
<keyword evidence="4 12" id="KW-0812">Transmembrane</keyword>
<dbReference type="SUPFAM" id="SSF158442">
    <property type="entry name" value="DsbB-like"/>
    <property type="match status" value="1"/>
</dbReference>
<dbReference type="InterPro" id="IPR012187">
    <property type="entry name" value="Disulphide_bond_form_BdbC"/>
</dbReference>
<feature type="transmembrane region" description="Helical" evidence="13">
    <location>
        <begin position="111"/>
        <end position="135"/>
    </location>
</feature>
<evidence type="ECO:0000256" key="3">
    <source>
        <dbReference type="ARBA" id="ARBA00022448"/>
    </source>
</evidence>
<evidence type="ECO:0000256" key="4">
    <source>
        <dbReference type="ARBA" id="ARBA00022692"/>
    </source>
</evidence>
<dbReference type="GO" id="GO:0006457">
    <property type="term" value="P:protein folding"/>
    <property type="evidence" value="ECO:0007669"/>
    <property type="project" value="InterPro"/>
</dbReference>
<proteinExistence type="inferred from homology"/>
<evidence type="ECO:0000256" key="11">
    <source>
        <dbReference type="ARBA" id="ARBA00023284"/>
    </source>
</evidence>
<dbReference type="InterPro" id="IPR003752">
    <property type="entry name" value="DiS_bond_form_DsbB/BdbC"/>
</dbReference>
<protein>
    <recommendedName>
        <fullName evidence="12">Probable disulfide formation protein</fullName>
    </recommendedName>
    <alternativeName>
        <fullName evidence="12">Disulfide oxidoreductase</fullName>
    </alternativeName>
    <alternativeName>
        <fullName evidence="12">Thiol-disulfide oxidoreductase</fullName>
    </alternativeName>
</protein>
<dbReference type="PIRSF" id="PIRSF036659">
    <property type="entry name" value="BdbC"/>
    <property type="match status" value="1"/>
</dbReference>
<dbReference type="InterPro" id="IPR023380">
    <property type="entry name" value="DsbB-like_sf"/>
</dbReference>
<accession>A0A5D4SRQ3</accession>
<name>A0A5D4SRQ3_9BACI</name>
<keyword evidence="7 12" id="KW-0560">Oxidoreductase</keyword>
<dbReference type="PANTHER" id="PTHR43469">
    <property type="entry name" value="DISULFIDE FORMATION PROTEIN-RELATED"/>
    <property type="match status" value="1"/>
</dbReference>
<evidence type="ECO:0000256" key="5">
    <source>
        <dbReference type="ARBA" id="ARBA00022982"/>
    </source>
</evidence>
<evidence type="ECO:0000256" key="2">
    <source>
        <dbReference type="ARBA" id="ARBA00007602"/>
    </source>
</evidence>
<evidence type="ECO:0000256" key="10">
    <source>
        <dbReference type="ARBA" id="ARBA00023186"/>
    </source>
</evidence>
<dbReference type="AlphaFoldDB" id="A0A5D4SRQ3"/>
<dbReference type="Proteomes" id="UP000322524">
    <property type="component" value="Unassembled WGS sequence"/>
</dbReference>
<dbReference type="Gene3D" id="1.20.1550.10">
    <property type="entry name" value="DsbB-like"/>
    <property type="match status" value="1"/>
</dbReference>
<dbReference type="GO" id="GO:0005886">
    <property type="term" value="C:plasma membrane"/>
    <property type="evidence" value="ECO:0007669"/>
    <property type="project" value="UniProtKB-SubCell"/>
</dbReference>
<keyword evidence="9 12" id="KW-1015">Disulfide bond</keyword>
<feature type="transmembrane region" description="Helical" evidence="13">
    <location>
        <begin position="41"/>
        <end position="59"/>
    </location>
</feature>
<evidence type="ECO:0000313" key="15">
    <source>
        <dbReference type="Proteomes" id="UP000322524"/>
    </source>
</evidence>